<sequence length="249" mass="29339">MDSASTTESNNQLKSRSQHEPADVEELHSFPKLPVELQQEGDVFGNVISGLRTQFSFDFDFETDTISFTDWKHFEHFTRHYELFSSGELRPTRSSAVKSITLEHIGIQELDIKDITYYAGKPSDRRWHTKIWEILDWSWGAYIPSLFYEFPDLEELILIDFKVKPAGKWAVYDRPHLDDMPRISREWVPATKEDSVRMFVETFEHALKWQAPESVLGRSTPPAVQAMSKWWQDPRVTRMARGEFQRRFY</sequence>
<organism evidence="2 3">
    <name type="scientific">Hyaloscypha bicolor E</name>
    <dbReference type="NCBI Taxonomy" id="1095630"/>
    <lineage>
        <taxon>Eukaryota</taxon>
        <taxon>Fungi</taxon>
        <taxon>Dikarya</taxon>
        <taxon>Ascomycota</taxon>
        <taxon>Pezizomycotina</taxon>
        <taxon>Leotiomycetes</taxon>
        <taxon>Helotiales</taxon>
        <taxon>Hyaloscyphaceae</taxon>
        <taxon>Hyaloscypha</taxon>
        <taxon>Hyaloscypha bicolor</taxon>
    </lineage>
</organism>
<dbReference type="RefSeq" id="XP_024730367.1">
    <property type="nucleotide sequence ID" value="XM_024883838.1"/>
</dbReference>
<feature type="compositionally biased region" description="Polar residues" evidence="1">
    <location>
        <begin position="1"/>
        <end position="15"/>
    </location>
</feature>
<feature type="region of interest" description="Disordered" evidence="1">
    <location>
        <begin position="1"/>
        <end position="25"/>
    </location>
</feature>
<dbReference type="OrthoDB" id="3439380at2759"/>
<keyword evidence="3" id="KW-1185">Reference proteome</keyword>
<gene>
    <name evidence="2" type="ORF">K444DRAFT_635265</name>
</gene>
<name>A0A2J6SRZ1_9HELO</name>
<evidence type="ECO:0000313" key="3">
    <source>
        <dbReference type="Proteomes" id="UP000235371"/>
    </source>
</evidence>
<protein>
    <submittedName>
        <fullName evidence="2">Uncharacterized protein</fullName>
    </submittedName>
</protein>
<dbReference type="AlphaFoldDB" id="A0A2J6SRZ1"/>
<dbReference type="Proteomes" id="UP000235371">
    <property type="component" value="Unassembled WGS sequence"/>
</dbReference>
<evidence type="ECO:0000256" key="1">
    <source>
        <dbReference type="SAM" id="MobiDB-lite"/>
    </source>
</evidence>
<reference evidence="2 3" key="1">
    <citation type="submission" date="2016-04" db="EMBL/GenBank/DDBJ databases">
        <title>A degradative enzymes factory behind the ericoid mycorrhizal symbiosis.</title>
        <authorList>
            <consortium name="DOE Joint Genome Institute"/>
            <person name="Martino E."/>
            <person name="Morin E."/>
            <person name="Grelet G."/>
            <person name="Kuo A."/>
            <person name="Kohler A."/>
            <person name="Daghino S."/>
            <person name="Barry K."/>
            <person name="Choi C."/>
            <person name="Cichocki N."/>
            <person name="Clum A."/>
            <person name="Copeland A."/>
            <person name="Hainaut M."/>
            <person name="Haridas S."/>
            <person name="Labutti K."/>
            <person name="Lindquist E."/>
            <person name="Lipzen A."/>
            <person name="Khouja H.-R."/>
            <person name="Murat C."/>
            <person name="Ohm R."/>
            <person name="Olson A."/>
            <person name="Spatafora J."/>
            <person name="Veneault-Fourrey C."/>
            <person name="Henrissat B."/>
            <person name="Grigoriev I."/>
            <person name="Martin F."/>
            <person name="Perotto S."/>
        </authorList>
    </citation>
    <scope>NUCLEOTIDE SEQUENCE [LARGE SCALE GENOMIC DNA]</scope>
    <source>
        <strain evidence="2 3">E</strain>
    </source>
</reference>
<dbReference type="InParanoid" id="A0A2J6SRZ1"/>
<evidence type="ECO:0000313" key="2">
    <source>
        <dbReference type="EMBL" id="PMD53463.1"/>
    </source>
</evidence>
<proteinExistence type="predicted"/>
<dbReference type="EMBL" id="KZ613872">
    <property type="protein sequence ID" value="PMD53463.1"/>
    <property type="molecule type" value="Genomic_DNA"/>
</dbReference>
<dbReference type="GeneID" id="36591915"/>
<accession>A0A2J6SRZ1</accession>